<dbReference type="Proteomes" id="UP000273054">
    <property type="component" value="Segment"/>
</dbReference>
<reference evidence="2" key="1">
    <citation type="submission" date="2018-03" db="EMBL/GenBank/DDBJ databases">
        <authorList>
            <consortium name="Urmite Genomes"/>
        </authorList>
    </citation>
    <scope>NUCLEOTIDE SEQUENCE [LARGE SCALE GENOMIC DNA]</scope>
    <source>
        <strain evidence="2">IHUMI-27.7</strain>
    </source>
</reference>
<dbReference type="InterPro" id="IPR036047">
    <property type="entry name" value="F-box-like_dom_sf"/>
</dbReference>
<evidence type="ECO:0000313" key="3">
    <source>
        <dbReference type="Proteomes" id="UP000273054"/>
    </source>
</evidence>
<dbReference type="InterPro" id="IPR001810">
    <property type="entry name" value="F-box_dom"/>
</dbReference>
<sequence>MQVPSEVWLNILEYTNISKDVKEFVSLRSVCRLFYDICTDIGTPINYHWETLQALSPLFAQTTNYMSFKKPLTKDLIVPEKIRNLRFPGSGDPNVTITGNYLDELQVINSVGKDNLRSLPKIRFRKIKSLISTGFDIQEDTFLPSAELEELYLGDAEFRNLPTSFFQSLRVLSFSYFSRPILSVNNFSNLVVISTANLQNLTFQHLPKLMLLQDCSLGENFFNKTVTVISKEKSADQNYTCTENTRFYADKRRNYVVIVNNFNRKYAHFLPKERFLLEILGLWPWHEPYLLAWIKHMQVKDSTIRIKRNHMGFRTNSLEDSLRRELPLLEVTST</sequence>
<dbReference type="InterPro" id="IPR032675">
    <property type="entry name" value="LRR_dom_sf"/>
</dbReference>
<evidence type="ECO:0000259" key="1">
    <source>
        <dbReference type="PROSITE" id="PS50181"/>
    </source>
</evidence>
<organism evidence="2">
    <name type="scientific">Brazilian cedratvirus IHUMI</name>
    <dbReference type="NCBI Taxonomy" id="2126980"/>
    <lineage>
        <taxon>Viruses</taxon>
        <taxon>Pithoviruses</taxon>
        <taxon>Orthocedratvirinae</taxon>
        <taxon>Alphacedratvirus</taxon>
        <taxon>Alphacedratvirus brasiliense</taxon>
    </lineage>
</organism>
<dbReference type="Gene3D" id="3.80.10.10">
    <property type="entry name" value="Ribonuclease Inhibitor"/>
    <property type="match status" value="1"/>
</dbReference>
<dbReference type="SUPFAM" id="SSF81383">
    <property type="entry name" value="F-box domain"/>
    <property type="match status" value="1"/>
</dbReference>
<accession>A0A2R8FF39</accession>
<name>A0A2R8FF39_9VIRU</name>
<dbReference type="PROSITE" id="PS50181">
    <property type="entry name" value="FBOX"/>
    <property type="match status" value="1"/>
</dbReference>
<keyword evidence="3" id="KW-1185">Reference proteome</keyword>
<dbReference type="EMBL" id="LT994651">
    <property type="protein sequence ID" value="SPN79558.1"/>
    <property type="molecule type" value="Genomic_DNA"/>
</dbReference>
<feature type="domain" description="F-box" evidence="1">
    <location>
        <begin position="1"/>
        <end position="52"/>
    </location>
</feature>
<dbReference type="SUPFAM" id="SSF52058">
    <property type="entry name" value="L domain-like"/>
    <property type="match status" value="1"/>
</dbReference>
<gene>
    <name evidence="2" type="ORF">BRZCDTV_414</name>
</gene>
<proteinExistence type="predicted"/>
<evidence type="ECO:0000313" key="2">
    <source>
        <dbReference type="EMBL" id="SPN79558.1"/>
    </source>
</evidence>
<protein>
    <submittedName>
        <fullName evidence="2">F-box domain-containing protein</fullName>
    </submittedName>
</protein>